<dbReference type="HOGENOM" id="CLU_2967355_0_0_1"/>
<dbReference type="Proteomes" id="UP000054538">
    <property type="component" value="Unassembled WGS sequence"/>
</dbReference>
<organism evidence="1 2">
    <name type="scientific">Paxillus rubicundulus Ve08.2h10</name>
    <dbReference type="NCBI Taxonomy" id="930991"/>
    <lineage>
        <taxon>Eukaryota</taxon>
        <taxon>Fungi</taxon>
        <taxon>Dikarya</taxon>
        <taxon>Basidiomycota</taxon>
        <taxon>Agaricomycotina</taxon>
        <taxon>Agaricomycetes</taxon>
        <taxon>Agaricomycetidae</taxon>
        <taxon>Boletales</taxon>
        <taxon>Paxilineae</taxon>
        <taxon>Paxillaceae</taxon>
        <taxon>Paxillus</taxon>
    </lineage>
</organism>
<reference evidence="2" key="2">
    <citation type="submission" date="2015-01" db="EMBL/GenBank/DDBJ databases">
        <title>Evolutionary Origins and Diversification of the Mycorrhizal Mutualists.</title>
        <authorList>
            <consortium name="DOE Joint Genome Institute"/>
            <consortium name="Mycorrhizal Genomics Consortium"/>
            <person name="Kohler A."/>
            <person name="Kuo A."/>
            <person name="Nagy L.G."/>
            <person name="Floudas D."/>
            <person name="Copeland A."/>
            <person name="Barry K.W."/>
            <person name="Cichocki N."/>
            <person name="Veneault-Fourrey C."/>
            <person name="LaButti K."/>
            <person name="Lindquist E.A."/>
            <person name="Lipzen A."/>
            <person name="Lundell T."/>
            <person name="Morin E."/>
            <person name="Murat C."/>
            <person name="Riley R."/>
            <person name="Ohm R."/>
            <person name="Sun H."/>
            <person name="Tunlid A."/>
            <person name="Henrissat B."/>
            <person name="Grigoriev I.V."/>
            <person name="Hibbett D.S."/>
            <person name="Martin F."/>
        </authorList>
    </citation>
    <scope>NUCLEOTIDE SEQUENCE [LARGE SCALE GENOMIC DNA]</scope>
    <source>
        <strain evidence="2">Ve08.2h10</strain>
    </source>
</reference>
<feature type="non-terminal residue" evidence="1">
    <location>
        <position position="1"/>
    </location>
</feature>
<evidence type="ECO:0000313" key="2">
    <source>
        <dbReference type="Proteomes" id="UP000054538"/>
    </source>
</evidence>
<gene>
    <name evidence="1" type="ORF">PAXRUDRAFT_69032</name>
</gene>
<reference evidence="1 2" key="1">
    <citation type="submission" date="2014-04" db="EMBL/GenBank/DDBJ databases">
        <authorList>
            <consortium name="DOE Joint Genome Institute"/>
            <person name="Kuo A."/>
            <person name="Kohler A."/>
            <person name="Jargeat P."/>
            <person name="Nagy L.G."/>
            <person name="Floudas D."/>
            <person name="Copeland A."/>
            <person name="Barry K.W."/>
            <person name="Cichocki N."/>
            <person name="Veneault-Fourrey C."/>
            <person name="LaButti K."/>
            <person name="Lindquist E.A."/>
            <person name="Lipzen A."/>
            <person name="Lundell T."/>
            <person name="Morin E."/>
            <person name="Murat C."/>
            <person name="Sun H."/>
            <person name="Tunlid A."/>
            <person name="Henrissat B."/>
            <person name="Grigoriev I.V."/>
            <person name="Hibbett D.S."/>
            <person name="Martin F."/>
            <person name="Nordberg H.P."/>
            <person name="Cantor M.N."/>
            <person name="Hua S.X."/>
        </authorList>
    </citation>
    <scope>NUCLEOTIDE SEQUENCE [LARGE SCALE GENOMIC DNA]</scope>
    <source>
        <strain evidence="1 2">Ve08.2h10</strain>
    </source>
</reference>
<feature type="non-terminal residue" evidence="1">
    <location>
        <position position="59"/>
    </location>
</feature>
<dbReference type="InParanoid" id="A0A0D0DRN6"/>
<dbReference type="EMBL" id="KN825516">
    <property type="protein sequence ID" value="KIK90466.1"/>
    <property type="molecule type" value="Genomic_DNA"/>
</dbReference>
<sequence length="59" mass="6747">HNKDSSKDLPVHSDSRWSHGVIAMIMLWYSIQPSIWSITEEDMATALQVIFDTVYPGIK</sequence>
<protein>
    <submittedName>
        <fullName evidence="1">Uncharacterized protein</fullName>
    </submittedName>
</protein>
<keyword evidence="2" id="KW-1185">Reference proteome</keyword>
<accession>A0A0D0DRN6</accession>
<dbReference type="AlphaFoldDB" id="A0A0D0DRN6"/>
<name>A0A0D0DRN6_9AGAM</name>
<proteinExistence type="predicted"/>
<dbReference type="OrthoDB" id="2689070at2759"/>
<evidence type="ECO:0000313" key="1">
    <source>
        <dbReference type="EMBL" id="KIK90466.1"/>
    </source>
</evidence>